<evidence type="ECO:0000313" key="2">
    <source>
        <dbReference type="Proteomes" id="UP000612680"/>
    </source>
</evidence>
<gene>
    <name evidence="1" type="ORF">HWI92_00135</name>
</gene>
<accession>A0ABX7I0A3</accession>
<protein>
    <recommendedName>
        <fullName evidence="3">BclB C-terminal domain-containing protein</fullName>
    </recommendedName>
</protein>
<sequence>MRYSINTIPQQSLKRSALRPLIAMLILTITAFSARAQVGVGTINPDPSAQLEVQAPNKGVLIPRMPQAARNGIQNPANGLLIYQTDNTPGFYYFDGDTWKPLTPAAAAPGAAIIPYASGLPVTMTTLVGGLAGTSSLVAFGNSTTGVSLIGGIIDLTSTPNMAFTVPRAGTITSLAANFSATIALSLVGTAVTVTAQLFVASNGSNVFTAIPGASVTLAPSLTGIISIGTTNAGITTGLAIPVNAQDRLLLVFSSTATGLSLANTVTGYAGGGLSIN</sequence>
<keyword evidence="2" id="KW-1185">Reference proteome</keyword>
<evidence type="ECO:0000313" key="1">
    <source>
        <dbReference type="EMBL" id="QRQ99430.1"/>
    </source>
</evidence>
<dbReference type="EMBL" id="CP056775">
    <property type="protein sequence ID" value="QRQ99430.1"/>
    <property type="molecule type" value="Genomic_DNA"/>
</dbReference>
<reference evidence="1 2" key="1">
    <citation type="submission" date="2020-06" db="EMBL/GenBank/DDBJ databases">
        <title>Dyadobacter sandarakinus sp. nov., isolated from the soil of the Arctic Yellow River Station.</title>
        <authorList>
            <person name="Zhang Y."/>
            <person name="Peng F."/>
        </authorList>
    </citation>
    <scope>NUCLEOTIDE SEQUENCE [LARGE SCALE GENOMIC DNA]</scope>
    <source>
        <strain evidence="1 2">Q3-56</strain>
    </source>
</reference>
<dbReference type="RefSeq" id="WP_204660193.1">
    <property type="nucleotide sequence ID" value="NZ_CP056775.1"/>
</dbReference>
<dbReference type="InterPro" id="IPR021210">
    <property type="entry name" value="Exosporium_BclB"/>
</dbReference>
<dbReference type="Proteomes" id="UP000612680">
    <property type="component" value="Chromosome"/>
</dbReference>
<evidence type="ECO:0008006" key="3">
    <source>
        <dbReference type="Google" id="ProtNLM"/>
    </source>
</evidence>
<dbReference type="NCBIfam" id="TIGR03721">
    <property type="entry name" value="exospore_TM"/>
    <property type="match status" value="1"/>
</dbReference>
<proteinExistence type="predicted"/>
<organism evidence="1 2">
    <name type="scientific">Dyadobacter sandarakinus</name>
    <dbReference type="NCBI Taxonomy" id="2747268"/>
    <lineage>
        <taxon>Bacteria</taxon>
        <taxon>Pseudomonadati</taxon>
        <taxon>Bacteroidota</taxon>
        <taxon>Cytophagia</taxon>
        <taxon>Cytophagales</taxon>
        <taxon>Spirosomataceae</taxon>
        <taxon>Dyadobacter</taxon>
    </lineage>
</organism>
<name>A0ABX7I0A3_9BACT</name>